<dbReference type="OrthoDB" id="6427232at2759"/>
<dbReference type="EMBL" id="BMAO01017936">
    <property type="protein sequence ID" value="GFR19430.1"/>
    <property type="molecule type" value="Genomic_DNA"/>
</dbReference>
<proteinExistence type="predicted"/>
<evidence type="ECO:0000313" key="2">
    <source>
        <dbReference type="Proteomes" id="UP000887116"/>
    </source>
</evidence>
<protein>
    <submittedName>
        <fullName evidence="1">Uncharacterized protein</fullName>
    </submittedName>
</protein>
<accession>A0A8X6HCG2</accession>
<dbReference type="Proteomes" id="UP000887116">
    <property type="component" value="Unassembled WGS sequence"/>
</dbReference>
<dbReference type="AlphaFoldDB" id="A0A8X6HCG2"/>
<gene>
    <name evidence="1" type="primary">X975_24862</name>
    <name evidence="1" type="ORF">TNCT_529871</name>
</gene>
<name>A0A8X6HCG2_TRICU</name>
<keyword evidence="2" id="KW-1185">Reference proteome</keyword>
<organism evidence="1 2">
    <name type="scientific">Trichonephila clavata</name>
    <name type="common">Joro spider</name>
    <name type="synonym">Nephila clavata</name>
    <dbReference type="NCBI Taxonomy" id="2740835"/>
    <lineage>
        <taxon>Eukaryota</taxon>
        <taxon>Metazoa</taxon>
        <taxon>Ecdysozoa</taxon>
        <taxon>Arthropoda</taxon>
        <taxon>Chelicerata</taxon>
        <taxon>Arachnida</taxon>
        <taxon>Araneae</taxon>
        <taxon>Araneomorphae</taxon>
        <taxon>Entelegynae</taxon>
        <taxon>Araneoidea</taxon>
        <taxon>Nephilidae</taxon>
        <taxon>Trichonephila</taxon>
    </lineage>
</organism>
<comment type="caution">
    <text evidence="1">The sequence shown here is derived from an EMBL/GenBank/DDBJ whole genome shotgun (WGS) entry which is preliminary data.</text>
</comment>
<evidence type="ECO:0000313" key="1">
    <source>
        <dbReference type="EMBL" id="GFR19430.1"/>
    </source>
</evidence>
<reference evidence="1" key="1">
    <citation type="submission" date="2020-07" db="EMBL/GenBank/DDBJ databases">
        <title>Multicomponent nature underlies the extraordinary mechanical properties of spider dragline silk.</title>
        <authorList>
            <person name="Kono N."/>
            <person name="Nakamura H."/>
            <person name="Mori M."/>
            <person name="Yoshida Y."/>
            <person name="Ohtoshi R."/>
            <person name="Malay A.D."/>
            <person name="Moran D.A.P."/>
            <person name="Tomita M."/>
            <person name="Numata K."/>
            <person name="Arakawa K."/>
        </authorList>
    </citation>
    <scope>NUCLEOTIDE SEQUENCE</scope>
</reference>
<sequence length="82" mass="9252">MICGMPTRFDTPSNRANFNGCTMPPAWGYQHQPQFLKWRTWAQPARPAHSLVSISNDTFRCCVSSNCNPNVNIMPLLISIIV</sequence>